<dbReference type="GO" id="GO:0006083">
    <property type="term" value="P:acetate metabolic process"/>
    <property type="evidence" value="ECO:0007669"/>
    <property type="project" value="InterPro"/>
</dbReference>
<dbReference type="InterPro" id="IPR037171">
    <property type="entry name" value="NagB/RpiA_transferase-like"/>
</dbReference>
<name>A0A9D0ZE78_9FIRM</name>
<dbReference type="InterPro" id="IPR046433">
    <property type="entry name" value="ActCoA_hydro"/>
</dbReference>
<dbReference type="PANTHER" id="PTHR43609">
    <property type="entry name" value="ACETYL-COA HYDROLASE"/>
    <property type="match status" value="1"/>
</dbReference>
<sequence>MGFAEDRIKYAPFRERIIPAEQAAMEISDGMTVAIPDFGSYTNPMAIVDAITRRVRDGGETLRLGLIKTANANERLERDWCRLGILKRRMIFYGSPAVRELVNTEGGIEFQDPHLSRLPDKLRHGQLGALDVAIVSCGGVTEEGKLLPLFDQGYTPVALECAKKVLLEISPHFPAELYKLHDVYTRARLPEAREPIGVTRVMDRVGEPFYSVDPDKVAGIVLSDTPLETGPMWNMAEPSPEIEAIAGHFISFLEREVREGRLSEPLPPVQTGAGAIADAVFERMGERFSELSMYTEGFMPGAVRLLRRGKIKCISSGGLSVDSEFANEILSNIDEYSQKLILRSSEVSNSPEVISRLGVIAMNNILEADIYGNVNSTNIMGTRMVSGIGGSGDYARNALLTVFFTLSTAKNGEISSIVPMCPHIDHTEHDVDVIVTEYGAADLRNKSPRQRAREMIRISHPDYRSLLADYYERAVAECSPGGAHTPHILSEALSWHVRARETGSMRI</sequence>
<evidence type="ECO:0000259" key="3">
    <source>
        <dbReference type="Pfam" id="PF13336"/>
    </source>
</evidence>
<evidence type="ECO:0008006" key="6">
    <source>
        <dbReference type="Google" id="ProtNLM"/>
    </source>
</evidence>
<dbReference type="Proteomes" id="UP000824262">
    <property type="component" value="Unassembled WGS sequence"/>
</dbReference>
<reference evidence="4" key="1">
    <citation type="submission" date="2020-10" db="EMBL/GenBank/DDBJ databases">
        <authorList>
            <person name="Gilroy R."/>
        </authorList>
    </citation>
    <scope>NUCLEOTIDE SEQUENCE</scope>
    <source>
        <strain evidence="4">ChiBcolR7-354</strain>
    </source>
</reference>
<organism evidence="4 5">
    <name type="scientific">Candidatus Scatomorpha intestinavium</name>
    <dbReference type="NCBI Taxonomy" id="2840922"/>
    <lineage>
        <taxon>Bacteria</taxon>
        <taxon>Bacillati</taxon>
        <taxon>Bacillota</taxon>
        <taxon>Clostridia</taxon>
        <taxon>Eubacteriales</taxon>
        <taxon>Candidatus Scatomorpha</taxon>
    </lineage>
</organism>
<dbReference type="InterPro" id="IPR026888">
    <property type="entry name" value="AcetylCoA_hyd_C"/>
</dbReference>
<dbReference type="Gene3D" id="3.40.1080.10">
    <property type="entry name" value="Glutaconate Coenzyme A-transferase"/>
    <property type="match status" value="1"/>
</dbReference>
<dbReference type="FunFam" id="3.40.1080.20:FF:000001">
    <property type="entry name" value="Acetyl-CoA hydrolase Ach1"/>
    <property type="match status" value="1"/>
</dbReference>
<dbReference type="AlphaFoldDB" id="A0A9D0ZE78"/>
<feature type="domain" description="Acetyl-CoA hydrolase/transferase C-terminal" evidence="3">
    <location>
        <begin position="328"/>
        <end position="470"/>
    </location>
</feature>
<dbReference type="InterPro" id="IPR038460">
    <property type="entry name" value="AcetylCoA_hyd_C_sf"/>
</dbReference>
<gene>
    <name evidence="4" type="ORF">IAB77_00395</name>
</gene>
<dbReference type="Pfam" id="PF13336">
    <property type="entry name" value="AcetylCoA_hyd_C"/>
    <property type="match status" value="1"/>
</dbReference>
<accession>A0A9D0ZE78</accession>
<evidence type="ECO:0000259" key="2">
    <source>
        <dbReference type="Pfam" id="PF02550"/>
    </source>
</evidence>
<comment type="caution">
    <text evidence="4">The sequence shown here is derived from an EMBL/GenBank/DDBJ whole genome shotgun (WGS) entry which is preliminary data.</text>
</comment>
<dbReference type="GO" id="GO:0003986">
    <property type="term" value="F:acetyl-CoA hydrolase activity"/>
    <property type="evidence" value="ECO:0007669"/>
    <property type="project" value="TreeGrafter"/>
</dbReference>
<protein>
    <recommendedName>
        <fullName evidence="6">Acetyl-CoA hydrolase</fullName>
    </recommendedName>
</protein>
<dbReference type="Pfam" id="PF02550">
    <property type="entry name" value="AcetylCoA_hydro"/>
    <property type="match status" value="1"/>
</dbReference>
<dbReference type="GO" id="GO:0008775">
    <property type="term" value="F:acetate CoA-transferase activity"/>
    <property type="evidence" value="ECO:0007669"/>
    <property type="project" value="InterPro"/>
</dbReference>
<proteinExistence type="inferred from homology"/>
<dbReference type="SUPFAM" id="SSF100950">
    <property type="entry name" value="NagB/RpiA/CoA transferase-like"/>
    <property type="match status" value="2"/>
</dbReference>
<dbReference type="EMBL" id="DVGA01000007">
    <property type="protein sequence ID" value="HIQ77699.1"/>
    <property type="molecule type" value="Genomic_DNA"/>
</dbReference>
<dbReference type="InterPro" id="IPR003702">
    <property type="entry name" value="ActCoA_hydro_N"/>
</dbReference>
<dbReference type="PANTHER" id="PTHR43609:SF1">
    <property type="entry name" value="ACETYL-COA HYDROLASE"/>
    <property type="match status" value="1"/>
</dbReference>
<evidence type="ECO:0000313" key="5">
    <source>
        <dbReference type="Proteomes" id="UP000824262"/>
    </source>
</evidence>
<evidence type="ECO:0000256" key="1">
    <source>
        <dbReference type="ARBA" id="ARBA00009632"/>
    </source>
</evidence>
<comment type="similarity">
    <text evidence="1">Belongs to the acetyl-CoA hydrolase/transferase family.</text>
</comment>
<dbReference type="Gene3D" id="3.40.1080.20">
    <property type="entry name" value="Acetyl-CoA hydrolase/transferase C-terminal domain"/>
    <property type="match status" value="1"/>
</dbReference>
<reference evidence="4" key="2">
    <citation type="journal article" date="2021" name="PeerJ">
        <title>Extensive microbial diversity within the chicken gut microbiome revealed by metagenomics and culture.</title>
        <authorList>
            <person name="Gilroy R."/>
            <person name="Ravi A."/>
            <person name="Getino M."/>
            <person name="Pursley I."/>
            <person name="Horton D.L."/>
            <person name="Alikhan N.F."/>
            <person name="Baker D."/>
            <person name="Gharbi K."/>
            <person name="Hall N."/>
            <person name="Watson M."/>
            <person name="Adriaenssens E.M."/>
            <person name="Foster-Nyarko E."/>
            <person name="Jarju S."/>
            <person name="Secka A."/>
            <person name="Antonio M."/>
            <person name="Oren A."/>
            <person name="Chaudhuri R.R."/>
            <person name="La Ragione R."/>
            <person name="Hildebrand F."/>
            <person name="Pallen M.J."/>
        </authorList>
    </citation>
    <scope>NUCLEOTIDE SEQUENCE</scope>
    <source>
        <strain evidence="4">ChiBcolR7-354</strain>
    </source>
</reference>
<feature type="domain" description="Acetyl-CoA hydrolase/transferase N-terminal" evidence="2">
    <location>
        <begin position="11"/>
        <end position="221"/>
    </location>
</feature>
<evidence type="ECO:0000313" key="4">
    <source>
        <dbReference type="EMBL" id="HIQ77699.1"/>
    </source>
</evidence>